<name>A0ABX7N0Y0_9BACT</name>
<dbReference type="InterPro" id="IPR010982">
    <property type="entry name" value="Lambda_DNA-bd_dom_sf"/>
</dbReference>
<evidence type="ECO:0000313" key="3">
    <source>
        <dbReference type="Proteomes" id="UP000663090"/>
    </source>
</evidence>
<dbReference type="Gene3D" id="1.10.260.40">
    <property type="entry name" value="lambda repressor-like DNA-binding domains"/>
    <property type="match status" value="1"/>
</dbReference>
<dbReference type="Pfam" id="PF01381">
    <property type="entry name" value="HTH_3"/>
    <property type="match status" value="1"/>
</dbReference>
<feature type="domain" description="HTH cro/C1-type" evidence="1">
    <location>
        <begin position="28"/>
        <end position="75"/>
    </location>
</feature>
<accession>A0ABX7N0Y0</accession>
<dbReference type="EMBL" id="CP071091">
    <property type="protein sequence ID" value="QSQ12084.1"/>
    <property type="molecule type" value="Genomic_DNA"/>
</dbReference>
<organism evidence="2 3">
    <name type="scientific">Myxococcus landrumensis</name>
    <dbReference type="NCBI Taxonomy" id="2813577"/>
    <lineage>
        <taxon>Bacteria</taxon>
        <taxon>Pseudomonadati</taxon>
        <taxon>Myxococcota</taxon>
        <taxon>Myxococcia</taxon>
        <taxon>Myxococcales</taxon>
        <taxon>Cystobacterineae</taxon>
        <taxon>Myxococcaceae</taxon>
        <taxon>Myxococcus</taxon>
    </lineage>
</organism>
<evidence type="ECO:0000313" key="2">
    <source>
        <dbReference type="EMBL" id="QSQ12084.1"/>
    </source>
</evidence>
<dbReference type="SMART" id="SM00530">
    <property type="entry name" value="HTH_XRE"/>
    <property type="match status" value="1"/>
</dbReference>
<dbReference type="PROSITE" id="PS50943">
    <property type="entry name" value="HTH_CROC1"/>
    <property type="match status" value="1"/>
</dbReference>
<reference evidence="2 3" key="1">
    <citation type="submission" date="2021-02" db="EMBL/GenBank/DDBJ databases">
        <title>De Novo genome assembly of isolated myxobacteria.</title>
        <authorList>
            <person name="Stevens D.C."/>
        </authorList>
    </citation>
    <scope>NUCLEOTIDE SEQUENCE [LARGE SCALE GENOMIC DNA]</scope>
    <source>
        <strain evidence="2 3">SCHIC003</strain>
    </source>
</reference>
<gene>
    <name evidence="2" type="ORF">JY572_27380</name>
</gene>
<dbReference type="SUPFAM" id="SSF47413">
    <property type="entry name" value="lambda repressor-like DNA-binding domains"/>
    <property type="match status" value="1"/>
</dbReference>
<dbReference type="PANTHER" id="PTHR35010">
    <property type="entry name" value="BLL4672 PROTEIN-RELATED"/>
    <property type="match status" value="1"/>
</dbReference>
<dbReference type="RefSeq" id="WP_206713818.1">
    <property type="nucleotide sequence ID" value="NZ_CP071091.1"/>
</dbReference>
<protein>
    <submittedName>
        <fullName evidence="2">Helix-turn-helix transcriptional regulator</fullName>
    </submittedName>
</protein>
<dbReference type="Pfam" id="PF17765">
    <property type="entry name" value="MLTR_LBD"/>
    <property type="match status" value="1"/>
</dbReference>
<dbReference type="InterPro" id="IPR001387">
    <property type="entry name" value="Cro/C1-type_HTH"/>
</dbReference>
<sequence length="265" mass="29153">MRGAKNAATRKRQGNNASGAACKLGVLLKDWRALRGKSQLSLALDAEVSPRHLAFIESGRTIPSQDMVLRLASVLLLGLRERNALLVAAGYAPEFGESNWNSEEMREIRHAAAMILKSHEPYPAFVLDAASTVLDANIGALTMMGLERDTLGRINLMDLVFAPGRVRTAIVNWKEVACFLLHRLRENARLRGPRSEVSRVLERVLTFPEARELPATMPSGAGAVLIPLTFKVDGVITQWFTTVTTFGAPLHALAEEITVEQFFPR</sequence>
<dbReference type="PANTHER" id="PTHR35010:SF4">
    <property type="entry name" value="BLL5781 PROTEIN"/>
    <property type="match status" value="1"/>
</dbReference>
<proteinExistence type="predicted"/>
<dbReference type="InterPro" id="IPR041413">
    <property type="entry name" value="MLTR_LBD"/>
</dbReference>
<dbReference type="Gene3D" id="3.30.450.180">
    <property type="match status" value="1"/>
</dbReference>
<dbReference type="CDD" id="cd00093">
    <property type="entry name" value="HTH_XRE"/>
    <property type="match status" value="1"/>
</dbReference>
<dbReference type="Proteomes" id="UP000663090">
    <property type="component" value="Chromosome"/>
</dbReference>
<evidence type="ECO:0000259" key="1">
    <source>
        <dbReference type="PROSITE" id="PS50943"/>
    </source>
</evidence>
<keyword evidence="3" id="KW-1185">Reference proteome</keyword>